<evidence type="ECO:0000313" key="6">
    <source>
        <dbReference type="Proteomes" id="UP000549457"/>
    </source>
</evidence>
<dbReference type="InterPro" id="IPR050570">
    <property type="entry name" value="Cell_wall_metabolism_enzyme"/>
</dbReference>
<keyword evidence="6" id="KW-1185">Reference proteome</keyword>
<comment type="caution">
    <text evidence="5">The sequence shown here is derived from an EMBL/GenBank/DDBJ whole genome shotgun (WGS) entry which is preliminary data.</text>
</comment>
<dbReference type="InterPro" id="IPR045974">
    <property type="entry name" value="DUF5930"/>
</dbReference>
<sequence>MGALRRRLNGGLARIIPEKHLLIQTPRSTRSLRFTPLVQLMSGTAFAGVVGWVAVLSATLAIEAVGPDHRLSSAAVLQSAYQERLEDVAAERDQRAAEARSAQERFQVAMEQISRQQSAILTSVEERRELSTALDLMRARLADAVAERDAVSQANERLVNEVSASLGREADGAGLTDTLGTVSQALSEAVVARDRATADRAALSQQLADLELKARVDGQRQDEMIDELSQAVAMSFGPLEKIIGKTDLDVDGLIATVRSNYSGVGGPLGDVSVSTRSIDGAENSRLDQLMLDIDRMNLMRVAVEKLPVTMPVLDTFRFSSPFGYRHDPKGAGRRMHAGVDMAGPRGTPIYATADGVVITAGRESGYGNVVKIRHDFGLETVYGHLSRIRVKVGQQISRNMQIGDMGSTGRSTGSHLHYEVRVNDQPVNPMTYLEAAKDF</sequence>
<keyword evidence="2" id="KW-0812">Transmembrane</keyword>
<feature type="domain" description="M23ase beta-sheet core" evidence="3">
    <location>
        <begin position="334"/>
        <end position="429"/>
    </location>
</feature>
<dbReference type="CDD" id="cd12797">
    <property type="entry name" value="M23_peptidase"/>
    <property type="match status" value="1"/>
</dbReference>
<dbReference type="PANTHER" id="PTHR21666">
    <property type="entry name" value="PEPTIDASE-RELATED"/>
    <property type="match status" value="1"/>
</dbReference>
<dbReference type="InterPro" id="IPR011055">
    <property type="entry name" value="Dup_hybrid_motif"/>
</dbReference>
<dbReference type="Proteomes" id="UP000549457">
    <property type="component" value="Unassembled WGS sequence"/>
</dbReference>
<evidence type="ECO:0000313" key="5">
    <source>
        <dbReference type="EMBL" id="MBB5222737.1"/>
    </source>
</evidence>
<dbReference type="EMBL" id="JACHFM010000002">
    <property type="protein sequence ID" value="MBB5222737.1"/>
    <property type="molecule type" value="Genomic_DNA"/>
</dbReference>
<accession>A0A840SLA2</accession>
<dbReference type="SUPFAM" id="SSF51261">
    <property type="entry name" value="Duplicated hybrid motif"/>
    <property type="match status" value="1"/>
</dbReference>
<dbReference type="InterPro" id="IPR016047">
    <property type="entry name" value="M23ase_b-sheet_dom"/>
</dbReference>
<feature type="domain" description="DUF5930" evidence="4">
    <location>
        <begin position="4"/>
        <end position="317"/>
    </location>
</feature>
<dbReference type="Pfam" id="PF19353">
    <property type="entry name" value="DUF5930"/>
    <property type="match status" value="1"/>
</dbReference>
<dbReference type="Gene3D" id="2.70.70.10">
    <property type="entry name" value="Glucose Permease (Domain IIA)"/>
    <property type="match status" value="1"/>
</dbReference>
<name>A0A840SLA2_9RHOB</name>
<evidence type="ECO:0000256" key="2">
    <source>
        <dbReference type="SAM" id="Phobius"/>
    </source>
</evidence>
<dbReference type="AlphaFoldDB" id="A0A840SLA2"/>
<dbReference type="Pfam" id="PF01551">
    <property type="entry name" value="Peptidase_M23"/>
    <property type="match status" value="1"/>
</dbReference>
<protein>
    <submittedName>
        <fullName evidence="5">Murein DD-endopeptidase MepM/ murein hydrolase activator NlpD</fullName>
    </submittedName>
</protein>
<keyword evidence="2" id="KW-0472">Membrane</keyword>
<dbReference type="PANTHER" id="PTHR21666:SF289">
    <property type="entry name" value="L-ALA--D-GLU ENDOPEPTIDASE"/>
    <property type="match status" value="1"/>
</dbReference>
<keyword evidence="1" id="KW-0732">Signal</keyword>
<feature type="transmembrane region" description="Helical" evidence="2">
    <location>
        <begin position="37"/>
        <end position="62"/>
    </location>
</feature>
<dbReference type="FunFam" id="2.70.70.10:FF:000006">
    <property type="entry name" value="M23 family peptidase"/>
    <property type="match status" value="1"/>
</dbReference>
<keyword evidence="5" id="KW-0378">Hydrolase</keyword>
<dbReference type="GO" id="GO:0004222">
    <property type="term" value="F:metalloendopeptidase activity"/>
    <property type="evidence" value="ECO:0007669"/>
    <property type="project" value="TreeGrafter"/>
</dbReference>
<keyword evidence="2" id="KW-1133">Transmembrane helix</keyword>
<evidence type="ECO:0000256" key="1">
    <source>
        <dbReference type="ARBA" id="ARBA00022729"/>
    </source>
</evidence>
<gene>
    <name evidence="5" type="ORF">HNP73_002673</name>
</gene>
<reference evidence="5 6" key="1">
    <citation type="submission" date="2020-08" db="EMBL/GenBank/DDBJ databases">
        <title>Genomic Encyclopedia of Type Strains, Phase IV (KMG-IV): sequencing the most valuable type-strain genomes for metagenomic binning, comparative biology and taxonomic classification.</title>
        <authorList>
            <person name="Goeker M."/>
        </authorList>
    </citation>
    <scope>NUCLEOTIDE SEQUENCE [LARGE SCALE GENOMIC DNA]</scope>
    <source>
        <strain evidence="5 6">DSM 101730</strain>
    </source>
</reference>
<dbReference type="RefSeq" id="WP_184150084.1">
    <property type="nucleotide sequence ID" value="NZ_JACHFM010000002.1"/>
</dbReference>
<evidence type="ECO:0000259" key="4">
    <source>
        <dbReference type="Pfam" id="PF19353"/>
    </source>
</evidence>
<evidence type="ECO:0000259" key="3">
    <source>
        <dbReference type="Pfam" id="PF01551"/>
    </source>
</evidence>
<proteinExistence type="predicted"/>
<organism evidence="5 6">
    <name type="scientific">Amaricoccus macauensis</name>
    <dbReference type="NCBI Taxonomy" id="57001"/>
    <lineage>
        <taxon>Bacteria</taxon>
        <taxon>Pseudomonadati</taxon>
        <taxon>Pseudomonadota</taxon>
        <taxon>Alphaproteobacteria</taxon>
        <taxon>Rhodobacterales</taxon>
        <taxon>Paracoccaceae</taxon>
        <taxon>Amaricoccus</taxon>
    </lineage>
</organism>